<dbReference type="EMBL" id="CP015058">
    <property type="protein sequence ID" value="QGN16893.1"/>
    <property type="molecule type" value="Genomic_DNA"/>
</dbReference>
<dbReference type="SUPFAM" id="SSF50978">
    <property type="entry name" value="WD40 repeat-like"/>
    <property type="match status" value="1"/>
</dbReference>
<dbReference type="Proteomes" id="UP000422736">
    <property type="component" value="Chromosome 5"/>
</dbReference>
<comment type="similarity">
    <text evidence="1">Belongs to the VPS18 family.</text>
</comment>
<dbReference type="Pfam" id="PF05131">
    <property type="entry name" value="Pep3_Vps18"/>
    <property type="match status" value="1"/>
</dbReference>
<dbReference type="InterPro" id="IPR007810">
    <property type="entry name" value="Pep3/Vps18_beta-prop"/>
</dbReference>
<dbReference type="InterPro" id="IPR000547">
    <property type="entry name" value="Clathrin_H-chain/VPS_repeat"/>
</dbReference>
<dbReference type="InterPro" id="IPR013083">
    <property type="entry name" value="Znf_RING/FYVE/PHD"/>
</dbReference>
<proteinExistence type="inferred from homology"/>
<evidence type="ECO:0000313" key="11">
    <source>
        <dbReference type="Proteomes" id="UP000422736"/>
    </source>
</evidence>
<dbReference type="InterPro" id="IPR036322">
    <property type="entry name" value="WD40_repeat_dom_sf"/>
</dbReference>
<feature type="domain" description="Pep3/Vps18 RING C-terminal" evidence="9">
    <location>
        <begin position="820"/>
        <end position="902"/>
    </location>
</feature>
<evidence type="ECO:0000256" key="1">
    <source>
        <dbReference type="ARBA" id="ARBA00010454"/>
    </source>
</evidence>
<sequence>MNGGKYRNDEMSCQVEHVSLKFIKEVRQNLCCLQVENNTMFIALKTGYLFIIDLDDPATVHSFMVPMLVNNQEKLLQIWVNKQASLVLFKTNFAKYYVGHVDGIVNSSSKSGKISTLKKLNKKSCDIRTVDWGFSETRLLIGTKEGKGYHINLEPCVANASSDAQLTKVYNAVDNIDGIMFNKEYGALLVAGSQIMFWDKAQVADSDPIHVFSSVKPTASEQYEQSDKELGSRFYVSGSVFAWVTQSGIVLGDMRDKKPLLSAKVLLYMELPASTHRVKDVKLTNYHIILLRGSELIVVNQLTMKIVFQESIFNSNDVEKLHSLAVDYSQSPPTIWCHSSSNVYELVMKDENKSVVKLLCDNGRFQEALSLNDIPVAEKDYIHGLYGDFFYEKKDWVNAAQQYSQIRLSNSCGLTALKFMKDASQAESLQKLLQINLENTKDVYQVKQVILSSWIVHNYMNQLNNIDEKISRDPSNEKLANVKRVLVKDFEDFARTNFNKFDRETIYQIISRQNRKKELLFFATLAEDYEYVLSYWIKLKNWYESLKLLSLLQDPDLIYKYSSILLISSPDTTINTWMQISSLDPVPLIPAILSYFTNYQKKKAEGVRSNSQNHGANYLKWCIRDQHNSTPIIHNTFIYMMVVDKSNDKEQETIQFLTGYSKNYFDKDFILRLSLRYERYAVAICIYSELSLFEDAVKLALSHDMLAAAKGVASMVEDKELKKALWLDIAAVVIKQDQDIKSTLTMLIQESENILSIKELLPLFDEFVTIANLKEELVRSLEKHSMQVTKLSQNIRDSLKIKNEIKNDILLFKDRYEALEPGVSCSYCSKPLQTRKFFVYPCGHSINTDCIIKIIMSSNQFTLKVKIQNMQKQLSRDKNSVKPEELDELLSAQCPLCSEITLNSIDEPWDLDQNAAAKWKL</sequence>
<evidence type="ECO:0000256" key="4">
    <source>
        <dbReference type="ARBA" id="ARBA00022833"/>
    </source>
</evidence>
<keyword evidence="11" id="KW-1185">Reference proteome</keyword>
<reference evidence="10 11" key="1">
    <citation type="submission" date="2016-03" db="EMBL/GenBank/DDBJ databases">
        <title>How can Kluyveromyces marxianus grow so fast - potential evolutionary course in Saccharomyces Complex revealed by comparative genomics.</title>
        <authorList>
            <person name="Mo W."/>
            <person name="Lu W."/>
            <person name="Yang X."/>
            <person name="Qi J."/>
            <person name="Lv H."/>
        </authorList>
    </citation>
    <scope>NUCLEOTIDE SEQUENCE [LARGE SCALE GENOMIC DNA]</scope>
    <source>
        <strain evidence="10 11">FIM1</strain>
    </source>
</reference>
<evidence type="ECO:0000259" key="9">
    <source>
        <dbReference type="Pfam" id="PF26148"/>
    </source>
</evidence>
<evidence type="ECO:0000256" key="7">
    <source>
        <dbReference type="PROSITE-ProRule" id="PRU01006"/>
    </source>
</evidence>
<dbReference type="PANTHER" id="PTHR23323:SF26">
    <property type="entry name" value="VACUOLAR PROTEIN SORTING-ASSOCIATED PROTEIN 18 HOMOLOG"/>
    <property type="match status" value="1"/>
</dbReference>
<protein>
    <submittedName>
        <fullName evidence="10">Vacuolar membrane protein PEP3</fullName>
    </submittedName>
</protein>
<name>A0ABX6EX67_KLUMA</name>
<feature type="domain" description="Pep3/Vps18 beta-propeller" evidence="8">
    <location>
        <begin position="12"/>
        <end position="348"/>
    </location>
</feature>
<evidence type="ECO:0000256" key="2">
    <source>
        <dbReference type="ARBA" id="ARBA00022723"/>
    </source>
</evidence>
<feature type="repeat" description="CHCR" evidence="7">
    <location>
        <begin position="579"/>
        <end position="742"/>
    </location>
</feature>
<keyword evidence="5" id="KW-0472">Membrane</keyword>
<keyword evidence="3" id="KW-0863">Zinc-finger</keyword>
<evidence type="ECO:0000259" key="8">
    <source>
        <dbReference type="Pfam" id="PF05131"/>
    </source>
</evidence>
<gene>
    <name evidence="10" type="primary">PEP3</name>
    <name evidence="10" type="ORF">FIM1_3620</name>
</gene>
<dbReference type="PANTHER" id="PTHR23323">
    <property type="entry name" value="VACUOLAR PROTEIN SORTING-ASSOCIATED PROTEIN"/>
    <property type="match status" value="1"/>
</dbReference>
<dbReference type="PROSITE" id="PS50236">
    <property type="entry name" value="CHCR"/>
    <property type="match status" value="1"/>
</dbReference>
<keyword evidence="2" id="KW-0479">Metal-binding</keyword>
<comment type="subcellular location">
    <subcellularLocation>
        <location evidence="6">Endomembrane system</location>
        <topology evidence="6">Peripheral membrane protein</topology>
        <orientation evidence="6">Cytoplasmic side</orientation>
    </subcellularLocation>
</comment>
<evidence type="ECO:0000256" key="5">
    <source>
        <dbReference type="ARBA" id="ARBA00023136"/>
    </source>
</evidence>
<evidence type="ECO:0000313" key="10">
    <source>
        <dbReference type="EMBL" id="QGN16893.1"/>
    </source>
</evidence>
<organism evidence="10 11">
    <name type="scientific">Kluyveromyces marxianus</name>
    <name type="common">Yeast</name>
    <name type="synonym">Candida kefyr</name>
    <dbReference type="NCBI Taxonomy" id="4911"/>
    <lineage>
        <taxon>Eukaryota</taxon>
        <taxon>Fungi</taxon>
        <taxon>Dikarya</taxon>
        <taxon>Ascomycota</taxon>
        <taxon>Saccharomycotina</taxon>
        <taxon>Saccharomycetes</taxon>
        <taxon>Saccharomycetales</taxon>
        <taxon>Saccharomycetaceae</taxon>
        <taxon>Kluyveromyces</taxon>
    </lineage>
</organism>
<dbReference type="Pfam" id="PF26148">
    <property type="entry name" value="VPS18_RING_C"/>
    <property type="match status" value="1"/>
</dbReference>
<accession>A0ABX6EX67</accession>
<dbReference type="Gene3D" id="3.30.40.10">
    <property type="entry name" value="Zinc/RING finger domain, C3HC4 (zinc finger)"/>
    <property type="match status" value="1"/>
</dbReference>
<evidence type="ECO:0000256" key="6">
    <source>
        <dbReference type="ARBA" id="ARBA00029433"/>
    </source>
</evidence>
<evidence type="ECO:0000256" key="3">
    <source>
        <dbReference type="ARBA" id="ARBA00022771"/>
    </source>
</evidence>
<keyword evidence="4" id="KW-0862">Zinc</keyword>
<dbReference type="InterPro" id="IPR058919">
    <property type="entry name" value="Pep3/Vps18_RING_C"/>
</dbReference>